<evidence type="ECO:0000256" key="5">
    <source>
        <dbReference type="RuleBase" id="RU000370"/>
    </source>
</evidence>
<dbReference type="Pfam" id="PF00115">
    <property type="entry name" value="COX1"/>
    <property type="match status" value="1"/>
</dbReference>
<keyword evidence="9" id="KW-1185">Reference proteome</keyword>
<evidence type="ECO:0000256" key="6">
    <source>
        <dbReference type="SAM" id="Phobius"/>
    </source>
</evidence>
<dbReference type="InterPro" id="IPR023616">
    <property type="entry name" value="Cyt_c_oxase-like_su1_dom"/>
</dbReference>
<accession>A0ABD5R872</accession>
<feature type="transmembrane region" description="Helical" evidence="6">
    <location>
        <begin position="445"/>
        <end position="466"/>
    </location>
</feature>
<evidence type="ECO:0000313" key="8">
    <source>
        <dbReference type="EMBL" id="MFC5366041.1"/>
    </source>
</evidence>
<feature type="domain" description="Cytochrome oxidase subunit I profile" evidence="7">
    <location>
        <begin position="42"/>
        <end position="524"/>
    </location>
</feature>
<comment type="similarity">
    <text evidence="5">Belongs to the heme-copper respiratory oxidase family.</text>
</comment>
<dbReference type="InterPro" id="IPR023615">
    <property type="entry name" value="Cyt_c_Oxase_su1_BS"/>
</dbReference>
<feature type="transmembrane region" description="Helical" evidence="6">
    <location>
        <begin position="407"/>
        <end position="433"/>
    </location>
</feature>
<protein>
    <submittedName>
        <fullName evidence="8">Cbb3-type cytochrome c oxidase subunit I</fullName>
    </submittedName>
</protein>
<dbReference type="PROSITE" id="PS50855">
    <property type="entry name" value="COX1"/>
    <property type="match status" value="1"/>
</dbReference>
<keyword evidence="5" id="KW-0349">Heme</keyword>
<keyword evidence="5" id="KW-0408">Iron</keyword>
<keyword evidence="5" id="KW-0479">Metal-binding</keyword>
<sequence>MADERDRLHRTFVGLLKRRIRKVLATVAGDAGADKPDGLTRWLTTLDHRDIGLLYLAFGTAAGLLGALDAMMLRTALVTPGADIWGRETYNALFTTHGLTMLFLFATPVLFGLGNYLLPLLVGADDMAFPRLNAMAFWLLVCSGALIRAGLLGEVLGLANVHPAAVGWTLYPPLSIRMPNAEVDLLLLGLHLSGVSTIGAGINFVVTVVAERDVSWANLDILTWTFLTTGGLVMFAFPILGSSVLMLLADRNLGTTFFTVDGGGPILFQHLFWFFGHPEVYILVLPPMGVISYVLPRFAGRRLFGFRYVVYSTLGIGALSFGVWAHHMFATGIDPRLQASFMAVTLAIAVPSAVKTFNWIATMWNGKIRLRVPMLFCVAAVFEFVLGGVTGIFLASIPVDRVLHGTYYVVGHFHLVLVGMSVFAAFAACYYWFPLFTGRWYHRGLARLHFWLSTLSTTAAFGTMLLLGTDGLPRRTATYPTEYAPIHGTITVCALVLGIAQLIWLLNVCYSAVRGDPVRSDDPWDLRRHDLYTREWTALEPREVDDD</sequence>
<dbReference type="PANTHER" id="PTHR10422">
    <property type="entry name" value="CYTOCHROME C OXIDASE SUBUNIT 1"/>
    <property type="match status" value="1"/>
</dbReference>
<evidence type="ECO:0000256" key="4">
    <source>
        <dbReference type="ARBA" id="ARBA00023136"/>
    </source>
</evidence>
<gene>
    <name evidence="8" type="ORF">ACFPJ5_03760</name>
</gene>
<feature type="transmembrane region" description="Helical" evidence="6">
    <location>
        <begin position="93"/>
        <end position="118"/>
    </location>
</feature>
<feature type="transmembrane region" description="Helical" evidence="6">
    <location>
        <begin position="130"/>
        <end position="149"/>
    </location>
</feature>
<feature type="transmembrane region" description="Helical" evidence="6">
    <location>
        <begin position="339"/>
        <end position="360"/>
    </location>
</feature>
<evidence type="ECO:0000256" key="3">
    <source>
        <dbReference type="ARBA" id="ARBA00022989"/>
    </source>
</evidence>
<dbReference type="InterPro" id="IPR000883">
    <property type="entry name" value="Cyt_C_Oxase_1"/>
</dbReference>
<feature type="transmembrane region" description="Helical" evidence="6">
    <location>
        <begin position="308"/>
        <end position="327"/>
    </location>
</feature>
<keyword evidence="5" id="KW-0679">Respiratory chain</keyword>
<comment type="subcellular location">
    <subcellularLocation>
        <location evidence="1">Membrane</location>
        <topology evidence="1">Multi-pass membrane protein</topology>
    </subcellularLocation>
</comment>
<feature type="transmembrane region" description="Helical" evidence="6">
    <location>
        <begin position="186"/>
        <end position="209"/>
    </location>
</feature>
<keyword evidence="2 5" id="KW-0812">Transmembrane</keyword>
<dbReference type="EMBL" id="JBHSKX010000001">
    <property type="protein sequence ID" value="MFC5366041.1"/>
    <property type="molecule type" value="Genomic_DNA"/>
</dbReference>
<dbReference type="Gene3D" id="1.20.210.10">
    <property type="entry name" value="Cytochrome c oxidase-like, subunit I domain"/>
    <property type="match status" value="1"/>
</dbReference>
<keyword evidence="4 6" id="KW-0472">Membrane</keyword>
<evidence type="ECO:0000313" key="9">
    <source>
        <dbReference type="Proteomes" id="UP001596201"/>
    </source>
</evidence>
<feature type="transmembrane region" description="Helical" evidence="6">
    <location>
        <begin position="51"/>
        <end position="73"/>
    </location>
</feature>
<dbReference type="GO" id="GO:0016020">
    <property type="term" value="C:membrane"/>
    <property type="evidence" value="ECO:0007669"/>
    <property type="project" value="UniProtKB-SubCell"/>
</dbReference>
<dbReference type="PANTHER" id="PTHR10422:SF18">
    <property type="entry name" value="CYTOCHROME C OXIDASE SUBUNIT 1"/>
    <property type="match status" value="1"/>
</dbReference>
<feature type="transmembrane region" description="Helical" evidence="6">
    <location>
        <begin position="372"/>
        <end position="395"/>
    </location>
</feature>
<keyword evidence="5" id="KW-0249">Electron transport</keyword>
<dbReference type="InterPro" id="IPR036927">
    <property type="entry name" value="Cyt_c_oxase-like_su1_sf"/>
</dbReference>
<evidence type="ECO:0000256" key="2">
    <source>
        <dbReference type="ARBA" id="ARBA00022692"/>
    </source>
</evidence>
<organism evidence="8 9">
    <name type="scientific">Salinirubrum litoreum</name>
    <dbReference type="NCBI Taxonomy" id="1126234"/>
    <lineage>
        <taxon>Archaea</taxon>
        <taxon>Methanobacteriati</taxon>
        <taxon>Methanobacteriota</taxon>
        <taxon>Stenosarchaea group</taxon>
        <taxon>Halobacteria</taxon>
        <taxon>Halobacteriales</taxon>
        <taxon>Haloferacaceae</taxon>
        <taxon>Salinirubrum</taxon>
    </lineage>
</organism>
<dbReference type="PROSITE" id="PS00077">
    <property type="entry name" value="COX1_CUB"/>
    <property type="match status" value="1"/>
</dbReference>
<dbReference type="PRINTS" id="PR01165">
    <property type="entry name" value="CYCOXIDASEI"/>
</dbReference>
<feature type="transmembrane region" description="Helical" evidence="6">
    <location>
        <begin position="280"/>
        <end position="296"/>
    </location>
</feature>
<keyword evidence="3 6" id="KW-1133">Transmembrane helix</keyword>
<feature type="transmembrane region" description="Helical" evidence="6">
    <location>
        <begin position="221"/>
        <end position="248"/>
    </location>
</feature>
<reference evidence="8 9" key="1">
    <citation type="journal article" date="2019" name="Int. J. Syst. Evol. Microbiol.">
        <title>The Global Catalogue of Microorganisms (GCM) 10K type strain sequencing project: providing services to taxonomists for standard genome sequencing and annotation.</title>
        <authorList>
            <consortium name="The Broad Institute Genomics Platform"/>
            <consortium name="The Broad Institute Genome Sequencing Center for Infectious Disease"/>
            <person name="Wu L."/>
            <person name="Ma J."/>
        </authorList>
    </citation>
    <scope>NUCLEOTIDE SEQUENCE [LARGE SCALE GENOMIC DNA]</scope>
    <source>
        <strain evidence="8 9">CGMCC 1.12237</strain>
    </source>
</reference>
<evidence type="ECO:0000256" key="1">
    <source>
        <dbReference type="ARBA" id="ARBA00004141"/>
    </source>
</evidence>
<proteinExistence type="inferred from homology"/>
<feature type="transmembrane region" description="Helical" evidence="6">
    <location>
        <begin position="486"/>
        <end position="510"/>
    </location>
</feature>
<dbReference type="AlphaFoldDB" id="A0ABD5R872"/>
<keyword evidence="5" id="KW-0813">Transport</keyword>
<dbReference type="SUPFAM" id="SSF81442">
    <property type="entry name" value="Cytochrome c oxidase subunit I-like"/>
    <property type="match status" value="1"/>
</dbReference>
<name>A0ABD5R872_9EURY</name>
<dbReference type="RefSeq" id="WP_380699242.1">
    <property type="nucleotide sequence ID" value="NZ_JAJCVJ010000001.1"/>
</dbReference>
<dbReference type="Proteomes" id="UP001596201">
    <property type="component" value="Unassembled WGS sequence"/>
</dbReference>
<evidence type="ECO:0000259" key="7">
    <source>
        <dbReference type="PROSITE" id="PS50855"/>
    </source>
</evidence>
<comment type="caution">
    <text evidence="8">The sequence shown here is derived from an EMBL/GenBank/DDBJ whole genome shotgun (WGS) entry which is preliminary data.</text>
</comment>